<evidence type="ECO:0000256" key="7">
    <source>
        <dbReference type="HAMAP-Rule" id="MF_03027"/>
    </source>
</evidence>
<dbReference type="PANTHER" id="PTHR17605">
    <property type="entry name" value="RIBOSOME BIOGENESIS PROTEIN BOP1 BLOCK OF PROLIFERATION 1 PROTEIN"/>
    <property type="match status" value="1"/>
</dbReference>
<evidence type="ECO:0000256" key="6">
    <source>
        <dbReference type="ARBA" id="ARBA00055102"/>
    </source>
</evidence>
<comment type="function">
    <text evidence="6">Component of the PeBoW complex, which is required for maturation of 28S and 5.8S ribosomal RNAs and formation of the 60S ribosome.</text>
</comment>
<feature type="compositionally biased region" description="Basic and acidic residues" evidence="9">
    <location>
        <begin position="9"/>
        <end position="23"/>
    </location>
</feature>
<dbReference type="SMART" id="SM00320">
    <property type="entry name" value="WD40"/>
    <property type="match status" value="5"/>
</dbReference>
<organism evidence="11 12">
    <name type="scientific">Clunio marinus</name>
    <dbReference type="NCBI Taxonomy" id="568069"/>
    <lineage>
        <taxon>Eukaryota</taxon>
        <taxon>Metazoa</taxon>
        <taxon>Ecdysozoa</taxon>
        <taxon>Arthropoda</taxon>
        <taxon>Hexapoda</taxon>
        <taxon>Insecta</taxon>
        <taxon>Pterygota</taxon>
        <taxon>Neoptera</taxon>
        <taxon>Endopterygota</taxon>
        <taxon>Diptera</taxon>
        <taxon>Nematocera</taxon>
        <taxon>Chironomoidea</taxon>
        <taxon>Chironomidae</taxon>
        <taxon>Clunio</taxon>
    </lineage>
</organism>
<evidence type="ECO:0000256" key="4">
    <source>
        <dbReference type="ARBA" id="ARBA00022737"/>
    </source>
</evidence>
<name>A0A1J1I395_9DIPT</name>
<feature type="region of interest" description="Disordered" evidence="9">
    <location>
        <begin position="1093"/>
        <end position="1136"/>
    </location>
</feature>
<feature type="region of interest" description="Disordered" evidence="9">
    <location>
        <begin position="143"/>
        <end position="192"/>
    </location>
</feature>
<feature type="region of interest" description="Disordered" evidence="9">
    <location>
        <begin position="1"/>
        <end position="130"/>
    </location>
</feature>
<feature type="repeat" description="WD" evidence="8">
    <location>
        <begin position="476"/>
        <end position="517"/>
    </location>
</feature>
<dbReference type="PANTHER" id="PTHR17605:SF0">
    <property type="entry name" value="RIBOSOME BIOGENESIS PROTEIN BOP1"/>
    <property type="match status" value="1"/>
</dbReference>
<feature type="compositionally biased region" description="Basic and acidic residues" evidence="9">
    <location>
        <begin position="113"/>
        <end position="130"/>
    </location>
</feature>
<evidence type="ECO:0000256" key="9">
    <source>
        <dbReference type="SAM" id="MobiDB-lite"/>
    </source>
</evidence>
<evidence type="ECO:0000313" key="11">
    <source>
        <dbReference type="EMBL" id="CRK94773.1"/>
    </source>
</evidence>
<dbReference type="PROSITE" id="PS00678">
    <property type="entry name" value="WD_REPEATS_1"/>
    <property type="match status" value="1"/>
</dbReference>
<dbReference type="SMART" id="SM01035">
    <property type="entry name" value="BOP1NT"/>
    <property type="match status" value="1"/>
</dbReference>
<dbReference type="EMBL" id="CVRI01000040">
    <property type="protein sequence ID" value="CRK94773.1"/>
    <property type="molecule type" value="Genomic_DNA"/>
</dbReference>
<keyword evidence="3 8" id="KW-0853">WD repeat</keyword>
<dbReference type="GO" id="GO:0043021">
    <property type="term" value="F:ribonucleoprotein complex binding"/>
    <property type="evidence" value="ECO:0007669"/>
    <property type="project" value="UniProtKB-UniRule"/>
</dbReference>
<evidence type="ECO:0000256" key="5">
    <source>
        <dbReference type="ARBA" id="ARBA00023242"/>
    </source>
</evidence>
<reference evidence="11 12" key="1">
    <citation type="submission" date="2015-04" db="EMBL/GenBank/DDBJ databases">
        <authorList>
            <person name="Syromyatnikov M.Y."/>
            <person name="Popov V.N."/>
        </authorList>
    </citation>
    <scope>NUCLEOTIDE SEQUENCE [LARGE SCALE GENOMIC DNA]</scope>
</reference>
<dbReference type="InterPro" id="IPR056557">
    <property type="entry name" value="NELF-A_N"/>
</dbReference>
<evidence type="ECO:0000256" key="2">
    <source>
        <dbReference type="ARBA" id="ARBA00022552"/>
    </source>
</evidence>
<accession>A0A1J1I395</accession>
<dbReference type="GO" id="GO:0005654">
    <property type="term" value="C:nucleoplasm"/>
    <property type="evidence" value="ECO:0007669"/>
    <property type="project" value="UniProtKB-SubCell"/>
</dbReference>
<feature type="compositionally biased region" description="Acidic residues" evidence="9">
    <location>
        <begin position="48"/>
        <end position="86"/>
    </location>
</feature>
<feature type="compositionally biased region" description="Low complexity" evidence="9">
    <location>
        <begin position="1122"/>
        <end position="1133"/>
    </location>
</feature>
<dbReference type="InterPro" id="IPR001680">
    <property type="entry name" value="WD40_rpt"/>
</dbReference>
<dbReference type="GO" id="GO:0030687">
    <property type="term" value="C:preribosome, large subunit precursor"/>
    <property type="evidence" value="ECO:0007669"/>
    <property type="project" value="UniProtKB-UniRule"/>
</dbReference>
<evidence type="ECO:0000259" key="10">
    <source>
        <dbReference type="PROSITE" id="PS51838"/>
    </source>
</evidence>
<proteinExistence type="inferred from homology"/>
<feature type="compositionally biased region" description="Acidic residues" evidence="9">
    <location>
        <begin position="180"/>
        <end position="191"/>
    </location>
</feature>
<dbReference type="InterPro" id="IPR015943">
    <property type="entry name" value="WD40/YVTN_repeat-like_dom_sf"/>
</dbReference>
<dbReference type="OrthoDB" id="5571054at2759"/>
<protein>
    <recommendedName>
        <fullName evidence="7">Ribosome biogenesis protein BOP1 homolog</fullName>
    </recommendedName>
</protein>
<keyword evidence="4" id="KW-0677">Repeat</keyword>
<feature type="domain" description="HDAg" evidence="10">
    <location>
        <begin position="911"/>
        <end position="1082"/>
    </location>
</feature>
<sequence length="1808" mass="204033">MLPSKLKRKLTEAEVLSKSKEKDEESDENEVQSDYESDQENFLKEIQENDNSDDESEEDENEHESDSADDLSFESFDENESEDEENLAALIEGESSEEFSEHSEEEKEENEDEIAKHEEAKKIEELRAHRKIERAEQKAFSKMIKENLRQSDDGFLKSRESGTKHEEPSTSDDKKTVDEYKEDGDSSDEEDIRNTIGNIPLHWYDEYKHIGYDWDGKKIIKPPQRDQIDDFLKKMEDPDFWRTVKDPQTGQDVVLSEEDIQLIKRVMKQRNPDQNFDEYAPWIEWFTSQVESMPIRNVPDSKQSFLPSKTEKKQVGRIVHSLKMGWMKTRAEQAKIDKERKQPKFFMLWESDTGREKMRRIHDHVAAPKRALPGHAESYNPPPEYLFNEDEKREWDRLAEQPYKRKLHFIPQKYKSLRQVPYYERYIRERFLRCLDLYLCPRAKRTKVTVQPEDLIPKLPSPRDLQPFPTVESMVYRGHTDLVRALSIEPKGQYLVTGSDDMTIKIWEISTGRCLKTINTNGVVRSVAWCPNPKLSLIAVASDKRCLLINPYVGDIKLISKKTDDILSEAPTTDQLDNEKIKAAVQWSTDISESEYKDGVRIIINHFQEIKQVTWHGRGDYFATVMPSGLSRSVVINQLSKRKSQTAFSKPHGLVQCVLFHPVKPCLFVATQQHVRIYDLVKQELIKKLMPSCKWISKIAIHPKGDNLLVSSYDKKMMWFDLDLSTKPYQTLKLHSSAVRSVAYHSRYPLFASGSDDRGVIVCHGMVYNDLLQNPLIVPLKRLDYHEKHNEYGIFEVLFHSTQPWAERSFKVKLKMQDKVPIKNISNISVWLQNKLGSSQNDLWINGGSSICSQLNKEVLRNIKEVFTDLQTQVKLKLLLSFFHIPRRLIDEWKTELDEILEVAAQDPELWVSMLSESMKTLPASGSLNTEISDYDHNDSRPIFNDMVIELKRLVNKTNDLRMLPLECQYLNKQALTTLVGNQPAPTRHFVLKRKPKSTVLRTELMQKSADAQSSLKKTSAPTVPLRSRGLPRKMTDTTPLKGIPSRVPSSGGFKTPTTTQSKTSINRVTPAGRKDGGVKFLEIEDQPLGYAAAKKRKRQQELEEQQKRAAENEQNAKDSSTATTPTTPTTTPDYAAGLTAPIAYSQPATPMPSTTDIAIVSTSLFTSTTQSITTSSADISPNTIVSKKEKKDAGLLSPKRMKFEDDIEEIKSSPNKHELPVKESTKKETKMIKVTRTLPTLVANAPKSIVLTTPTTSTIGSSYVTIKAVSAPNNSQPTLSHLNIPSNTIVRTVQYVTTQAQQNSGVNVVSTKSPTAVIQKPTLIAKANASGKPTILSNIVLTPNIRATAPQASAASAGQTSYVISSPNNKIVQRVVVSSGQNINIPTLTTRTAQPTIIQPIQQGTPTKIVQIKTTPTILGMGQNQNTMQNIPPLISTQQPTLLNIQNIQNQGRKTMTFAANQQQQQQQQPQQAQQFQQQNQQQQKVNQILMPGGVAMKGKTIIVSNQNQNLNLGQRNVILQSVGPGGNPIYQQIPITSGVLRNIVDQNQQKTTNQIPALVPTSNLTQNIPGLVIANTSNQQQQQTVPRLITNLATIQNSQATSNHVQIRPVITGVPQGGQLTLIQRPGQQAQLVQSTQIMQPQTMQKTIITRPQVVVQQQQQQTSQQNQQAAAGGTTIKIATTPATSGGPRRGLSLSSKHVAVASEMFKKANRVSRLDKALILGFMAGYRDNPRPSADNVITIKLYDSKEQVKQTDNSVVLMHVDTFIRLDYNTGEWKTFRTFRKITQQQQQQSETSTQQPQNSTVI</sequence>
<dbReference type="Pfam" id="PF23553">
    <property type="entry name" value="NELF-A_N"/>
    <property type="match status" value="1"/>
</dbReference>
<dbReference type="InterPro" id="IPR019775">
    <property type="entry name" value="WD40_repeat_CS"/>
</dbReference>
<dbReference type="GO" id="GO:0000466">
    <property type="term" value="P:maturation of 5.8S rRNA from tricistronic rRNA transcript (SSU-rRNA, 5.8S rRNA, LSU-rRNA)"/>
    <property type="evidence" value="ECO:0007669"/>
    <property type="project" value="UniProtKB-UniRule"/>
</dbReference>
<comment type="function">
    <text evidence="7">Required for maturation of ribosomal RNAs and formation of the large ribosomal subunit.</text>
</comment>
<evidence type="ECO:0000256" key="1">
    <source>
        <dbReference type="ARBA" id="ARBA00022517"/>
    </source>
</evidence>
<gene>
    <name evidence="11" type="ORF">CLUMA_CG008267</name>
</gene>
<feature type="compositionally biased region" description="Polar residues" evidence="9">
    <location>
        <begin position="1056"/>
        <end position="1068"/>
    </location>
</feature>
<keyword evidence="2 7" id="KW-0698">rRNA processing</keyword>
<evidence type="ECO:0000256" key="8">
    <source>
        <dbReference type="PROSITE-ProRule" id="PRU00221"/>
    </source>
</evidence>
<dbReference type="HAMAP" id="MF_03027">
    <property type="entry name" value="BOP1"/>
    <property type="match status" value="1"/>
</dbReference>
<feature type="compositionally biased region" description="Basic and acidic residues" evidence="9">
    <location>
        <begin position="143"/>
        <end position="179"/>
    </location>
</feature>
<keyword evidence="1 7" id="KW-0690">Ribosome biogenesis</keyword>
<dbReference type="InterPro" id="IPR036322">
    <property type="entry name" value="WD40_repeat_dom_sf"/>
</dbReference>
<dbReference type="InterPro" id="IPR037517">
    <property type="entry name" value="HDAG_dom"/>
</dbReference>
<feature type="compositionally biased region" description="Polar residues" evidence="9">
    <location>
        <begin position="1010"/>
        <end position="1022"/>
    </location>
</feature>
<feature type="region of interest" description="Disordered" evidence="9">
    <location>
        <begin position="1007"/>
        <end position="1081"/>
    </location>
</feature>
<dbReference type="InterPro" id="IPR028598">
    <property type="entry name" value="BOP1/Erb1"/>
</dbReference>
<dbReference type="Gene3D" id="2.130.10.10">
    <property type="entry name" value="YVTN repeat-like/Quinoprotein amine dehydrogenase"/>
    <property type="match status" value="1"/>
</dbReference>
<dbReference type="FunFam" id="2.130.10.10:FF:000061">
    <property type="entry name" value="Ribosome biogenesis protein BOP1 homolog"/>
    <property type="match status" value="1"/>
</dbReference>
<evidence type="ECO:0000256" key="3">
    <source>
        <dbReference type="ARBA" id="ARBA00022574"/>
    </source>
</evidence>
<comment type="subcellular location">
    <subcellularLocation>
        <location evidence="7">Nucleus</location>
        <location evidence="7">Nucleolus</location>
    </subcellularLocation>
    <subcellularLocation>
        <location evidence="7">Nucleus</location>
        <location evidence="7">Nucleoplasm</location>
    </subcellularLocation>
</comment>
<evidence type="ECO:0000313" key="12">
    <source>
        <dbReference type="Proteomes" id="UP000183832"/>
    </source>
</evidence>
<dbReference type="SUPFAM" id="SSF50978">
    <property type="entry name" value="WD40 repeat-like"/>
    <property type="match status" value="1"/>
</dbReference>
<dbReference type="PROSITE" id="PS50294">
    <property type="entry name" value="WD_REPEATS_REGION"/>
    <property type="match status" value="1"/>
</dbReference>
<dbReference type="STRING" id="568069.A0A1J1I395"/>
<feature type="compositionally biased region" description="Basic and acidic residues" evidence="9">
    <location>
        <begin position="1100"/>
        <end position="1117"/>
    </location>
</feature>
<dbReference type="PROSITE" id="PS50082">
    <property type="entry name" value="WD_REPEATS_2"/>
    <property type="match status" value="1"/>
</dbReference>
<dbReference type="InterPro" id="IPR012953">
    <property type="entry name" value="BOP1_N_dom"/>
</dbReference>
<keyword evidence="12" id="KW-1185">Reference proteome</keyword>
<dbReference type="Pfam" id="PF08145">
    <property type="entry name" value="BOP1NT"/>
    <property type="match status" value="1"/>
</dbReference>
<comment type="similarity">
    <text evidence="7">Belongs to the WD repeat BOP1/ERB1 family.</text>
</comment>
<dbReference type="Pfam" id="PF00400">
    <property type="entry name" value="WD40"/>
    <property type="match status" value="3"/>
</dbReference>
<feature type="compositionally biased region" description="Acidic residues" evidence="9">
    <location>
        <begin position="24"/>
        <end position="39"/>
    </location>
</feature>
<keyword evidence="5 7" id="KW-0539">Nucleus</keyword>
<dbReference type="PROSITE" id="PS51838">
    <property type="entry name" value="HDAG"/>
    <property type="match status" value="1"/>
</dbReference>
<dbReference type="GO" id="GO:0000463">
    <property type="term" value="P:maturation of LSU-rRNA from tricistronic rRNA transcript (SSU-rRNA, 5.8S rRNA, LSU-rRNA)"/>
    <property type="evidence" value="ECO:0007669"/>
    <property type="project" value="UniProtKB-UniRule"/>
</dbReference>
<dbReference type="Proteomes" id="UP000183832">
    <property type="component" value="Unassembled WGS sequence"/>
</dbReference>
<dbReference type="GO" id="GO:0070545">
    <property type="term" value="C:PeBoW complex"/>
    <property type="evidence" value="ECO:0007669"/>
    <property type="project" value="TreeGrafter"/>
</dbReference>